<name>M1DDU5_SOLTU</name>
<dbReference type="InterPro" id="IPR046796">
    <property type="entry name" value="Transposase_32_dom"/>
</dbReference>
<dbReference type="EnsemblPlants" id="PGSC0003DMT400087436">
    <property type="protein sequence ID" value="PGSC0003DMT400087436"/>
    <property type="gene ID" value="PGSC0003DMG400037007"/>
</dbReference>
<dbReference type="PANTHER" id="PTHR33180:SF31">
    <property type="entry name" value="POLYPROTEIN PROTEIN"/>
    <property type="match status" value="1"/>
</dbReference>
<feature type="region of interest" description="Disordered" evidence="1">
    <location>
        <begin position="399"/>
        <end position="449"/>
    </location>
</feature>
<accession>M1DDU5</accession>
<dbReference type="PaxDb" id="4113-PGSC0003DMT400087436"/>
<dbReference type="Pfam" id="PF20167">
    <property type="entry name" value="Transposase_32"/>
    <property type="match status" value="1"/>
</dbReference>
<evidence type="ECO:0000313" key="4">
    <source>
        <dbReference type="Proteomes" id="UP000011115"/>
    </source>
</evidence>
<protein>
    <recommendedName>
        <fullName evidence="2">Putative plant transposon protein domain-containing protein</fullName>
    </recommendedName>
</protein>
<reference evidence="3" key="2">
    <citation type="submission" date="2015-06" db="UniProtKB">
        <authorList>
            <consortium name="EnsemblPlants"/>
        </authorList>
    </citation>
    <scope>IDENTIFICATION</scope>
    <source>
        <strain evidence="3">DM1-3 516 R44</strain>
    </source>
</reference>
<dbReference type="InParanoid" id="M1DDU5"/>
<dbReference type="GO" id="GO:0009523">
    <property type="term" value="C:photosystem II"/>
    <property type="evidence" value="ECO:0000318"/>
    <property type="project" value="GO_Central"/>
</dbReference>
<feature type="compositionally biased region" description="Low complexity" evidence="1">
    <location>
        <begin position="423"/>
        <end position="440"/>
    </location>
</feature>
<sequence length="633" mass="69486">MKFEWVEVWNVFEICRLASQESSRRLTEEVNEPDLDRHWTQEIIKLESVKLVESTDESATHRKGRTNLDESGMPPRKRARGVVINERAVAPSKKGKQAPLKGGKGKGKAPVTERPEHNSGSDGESVQYQPSFSEQPLQTRRAEIRARVFQDPSMIPEPTPLVADTVPATTQTVVPALSVQGPRPWLLNRLKAEGLRTILEEKRLSIDGEVDKYLWCGTHSGSTSLTSSPIPEAHISPPGFVSSTLATGFEHEYEGFATSQSLDDLNGWLAPLISDTTPRWIEVGAPIAKKDLNIAAQYWFGFISSSIMPSQNESILRHPKTARLRSIIARKTLNLGLIIEQEMAMRAKQRQPSLLFSVLIIELCHPAGVPSDKKRDLEVTPTSSTDFWRIEAEYTRDKADKRRATPMDASPEVDVDSIPVEASLPTPTSGLSGTPTSTSSQDPGSSADFQPTRITQAILSIWGTYPILPMCEVNWLEAEVPWMIERAILAALTPLQTSIDALTARAETCESRQRVTSEFIDFTSLLDATEDKDAPASSEMPLATTEDVLMDDVAADESEAETDEEQLNAQEETIYGDLPDLEEMIVQLVNQTSLIEMSMVGSSGASVAVTLGTDAQDKSVTHGIDAPTDGATV</sequence>
<keyword evidence="4" id="KW-1185">Reference proteome</keyword>
<evidence type="ECO:0000313" key="3">
    <source>
        <dbReference type="EnsemblPlants" id="PGSC0003DMT400087436"/>
    </source>
</evidence>
<organism evidence="3 4">
    <name type="scientific">Solanum tuberosum</name>
    <name type="common">Potato</name>
    <dbReference type="NCBI Taxonomy" id="4113"/>
    <lineage>
        <taxon>Eukaryota</taxon>
        <taxon>Viridiplantae</taxon>
        <taxon>Streptophyta</taxon>
        <taxon>Embryophyta</taxon>
        <taxon>Tracheophyta</taxon>
        <taxon>Spermatophyta</taxon>
        <taxon>Magnoliopsida</taxon>
        <taxon>eudicotyledons</taxon>
        <taxon>Gunneridae</taxon>
        <taxon>Pentapetalae</taxon>
        <taxon>asterids</taxon>
        <taxon>lamiids</taxon>
        <taxon>Solanales</taxon>
        <taxon>Solanaceae</taxon>
        <taxon>Solanoideae</taxon>
        <taxon>Solaneae</taxon>
        <taxon>Solanum</taxon>
    </lineage>
</organism>
<reference evidence="4" key="1">
    <citation type="journal article" date="2011" name="Nature">
        <title>Genome sequence and analysis of the tuber crop potato.</title>
        <authorList>
            <consortium name="The Potato Genome Sequencing Consortium"/>
        </authorList>
    </citation>
    <scope>NUCLEOTIDE SEQUENCE [LARGE SCALE GENOMIC DNA]</scope>
    <source>
        <strain evidence="4">cv. DM1-3 516 R44</strain>
    </source>
</reference>
<feature type="domain" description="Putative plant transposon protein" evidence="2">
    <location>
        <begin position="250"/>
        <end position="370"/>
    </location>
</feature>
<dbReference type="GO" id="GO:0009579">
    <property type="term" value="C:thylakoid"/>
    <property type="evidence" value="ECO:0000318"/>
    <property type="project" value="GO_Central"/>
</dbReference>
<evidence type="ECO:0000259" key="2">
    <source>
        <dbReference type="Pfam" id="PF20167"/>
    </source>
</evidence>
<evidence type="ECO:0000256" key="1">
    <source>
        <dbReference type="SAM" id="MobiDB-lite"/>
    </source>
</evidence>
<dbReference type="Proteomes" id="UP000011115">
    <property type="component" value="Unassembled WGS sequence"/>
</dbReference>
<dbReference type="PANTHER" id="PTHR33180">
    <property type="entry name" value="PHOTOSYSTEM II CP43 REACTION CENTER PROTEIN"/>
    <property type="match status" value="1"/>
</dbReference>
<dbReference type="HOGENOM" id="CLU_029307_12_3_1"/>
<dbReference type="AlphaFoldDB" id="M1DDU5"/>
<feature type="compositionally biased region" description="Polar residues" evidence="1">
    <location>
        <begin position="120"/>
        <end position="138"/>
    </location>
</feature>
<feature type="region of interest" description="Disordered" evidence="1">
    <location>
        <begin position="53"/>
        <end position="139"/>
    </location>
</feature>
<proteinExistence type="predicted"/>
<dbReference type="Gramene" id="PGSC0003DMT400087436">
    <property type="protein sequence ID" value="PGSC0003DMT400087436"/>
    <property type="gene ID" value="PGSC0003DMG400037007"/>
</dbReference>